<protein>
    <submittedName>
        <fullName evidence="2">DegV family protein</fullName>
    </submittedName>
</protein>
<dbReference type="RefSeq" id="WP_012635952.1">
    <property type="nucleotide sequence ID" value="NC_011899.1"/>
</dbReference>
<dbReference type="EMBL" id="CP001098">
    <property type="protein sequence ID" value="ACL69767.1"/>
    <property type="molecule type" value="Genomic_DNA"/>
</dbReference>
<name>B8CWU8_HALOH</name>
<dbReference type="SUPFAM" id="SSF82549">
    <property type="entry name" value="DAK1/DegV-like"/>
    <property type="match status" value="1"/>
</dbReference>
<dbReference type="NCBIfam" id="TIGR00762">
    <property type="entry name" value="DegV"/>
    <property type="match status" value="1"/>
</dbReference>
<dbReference type="Pfam" id="PF02645">
    <property type="entry name" value="DegV"/>
    <property type="match status" value="1"/>
</dbReference>
<evidence type="ECO:0000313" key="3">
    <source>
        <dbReference type="Proteomes" id="UP000000719"/>
    </source>
</evidence>
<dbReference type="Gene3D" id="3.30.1180.10">
    <property type="match status" value="1"/>
</dbReference>
<dbReference type="eggNOG" id="COG1307">
    <property type="taxonomic scope" value="Bacteria"/>
</dbReference>
<proteinExistence type="predicted"/>
<dbReference type="STRING" id="373903.Hore_10110"/>
<dbReference type="InterPro" id="IPR043168">
    <property type="entry name" value="DegV_C"/>
</dbReference>
<dbReference type="HOGENOM" id="CLU_048251_0_1_9"/>
<dbReference type="PANTHER" id="PTHR33434">
    <property type="entry name" value="DEGV DOMAIN-CONTAINING PROTEIN DR_1986-RELATED"/>
    <property type="match status" value="1"/>
</dbReference>
<sequence length="299" mass="33338">MKVGILTDSTCDLSEDILKQHNIEMIPLTIHFGEEIFKERYEITPAQFFERLENTEIISTTSQPSIGLFVDKYKKMAEEYDAIISIHLSSKFSGTVESARIASQQVDGIKIEVIDSKSISLGLGYQALLAAKLIEAGFSFKEIVDMVKKAREHVDIYFTVNDLSYLEKGGRIGKAQAFIGSILNVYPLLAIPGTDGEIIPLEKVRGSKRIIKKLVSRALDSLKNEKYAWIGLVHGADKDSFNKLNKNLTNQKYIKERADLYQIDTGWISSIIGCHAGPSVYGIVLIKGDILNYEGENAQ</sequence>
<dbReference type="AlphaFoldDB" id="B8CWU8"/>
<dbReference type="Proteomes" id="UP000000719">
    <property type="component" value="Chromosome"/>
</dbReference>
<keyword evidence="3" id="KW-1185">Reference proteome</keyword>
<organism evidence="2 3">
    <name type="scientific">Halothermothrix orenii (strain H 168 / OCM 544 / DSM 9562)</name>
    <dbReference type="NCBI Taxonomy" id="373903"/>
    <lineage>
        <taxon>Bacteria</taxon>
        <taxon>Bacillati</taxon>
        <taxon>Bacillota</taxon>
        <taxon>Clostridia</taxon>
        <taxon>Halanaerobiales</taxon>
        <taxon>Halothermotrichaceae</taxon>
        <taxon>Halothermothrix</taxon>
    </lineage>
</organism>
<gene>
    <name evidence="2" type="ordered locus">Hore_10110</name>
</gene>
<accession>B8CWU8</accession>
<reference evidence="2 3" key="1">
    <citation type="journal article" date="2009" name="PLoS ONE">
        <title>Genome analysis of the anaerobic thermohalophilic bacterium Halothermothrix orenii.</title>
        <authorList>
            <person name="Mavromatis K."/>
            <person name="Ivanova N."/>
            <person name="Anderson I."/>
            <person name="Lykidis A."/>
            <person name="Hooper S.D."/>
            <person name="Sun H."/>
            <person name="Kunin V."/>
            <person name="Lapidus A."/>
            <person name="Hugenholtz P."/>
            <person name="Patel B."/>
            <person name="Kyrpides N.C."/>
        </authorList>
    </citation>
    <scope>NUCLEOTIDE SEQUENCE [LARGE SCALE GENOMIC DNA]</scope>
    <source>
        <strain evidence="3">H 168 / OCM 544 / DSM 9562</strain>
    </source>
</reference>
<dbReference type="GO" id="GO:0008289">
    <property type="term" value="F:lipid binding"/>
    <property type="evidence" value="ECO:0007669"/>
    <property type="project" value="UniProtKB-KW"/>
</dbReference>
<dbReference type="InterPro" id="IPR050270">
    <property type="entry name" value="DegV_domain_contain"/>
</dbReference>
<dbReference type="KEGG" id="hor:Hore_10110"/>
<keyword evidence="1" id="KW-0446">Lipid-binding</keyword>
<dbReference type="InterPro" id="IPR003797">
    <property type="entry name" value="DegV"/>
</dbReference>
<dbReference type="Gene3D" id="3.40.50.10170">
    <property type="match status" value="1"/>
</dbReference>
<evidence type="ECO:0000313" key="2">
    <source>
        <dbReference type="EMBL" id="ACL69767.1"/>
    </source>
</evidence>
<evidence type="ECO:0000256" key="1">
    <source>
        <dbReference type="ARBA" id="ARBA00023121"/>
    </source>
</evidence>
<dbReference type="PROSITE" id="PS51482">
    <property type="entry name" value="DEGV"/>
    <property type="match status" value="1"/>
</dbReference>
<dbReference type="PANTHER" id="PTHR33434:SF2">
    <property type="entry name" value="FATTY ACID-BINDING PROTEIN TM_1468"/>
    <property type="match status" value="1"/>
</dbReference>